<dbReference type="OrthoDB" id="5368493at2"/>
<dbReference type="Proteomes" id="UP000239724">
    <property type="component" value="Unassembled WGS sequence"/>
</dbReference>
<feature type="transmembrane region" description="Helical" evidence="7">
    <location>
        <begin position="280"/>
        <end position="299"/>
    </location>
</feature>
<feature type="transmembrane region" description="Helical" evidence="7">
    <location>
        <begin position="20"/>
        <end position="48"/>
    </location>
</feature>
<keyword evidence="5 7" id="KW-1133">Transmembrane helix</keyword>
<dbReference type="PANTHER" id="PTHR43045">
    <property type="entry name" value="SHIKIMATE TRANSPORTER"/>
    <property type="match status" value="1"/>
</dbReference>
<evidence type="ECO:0000256" key="1">
    <source>
        <dbReference type="ARBA" id="ARBA00004651"/>
    </source>
</evidence>
<dbReference type="GO" id="GO:0005886">
    <property type="term" value="C:plasma membrane"/>
    <property type="evidence" value="ECO:0007669"/>
    <property type="project" value="UniProtKB-SubCell"/>
</dbReference>
<comment type="subcellular location">
    <subcellularLocation>
        <location evidence="1">Cell membrane</location>
        <topology evidence="1">Multi-pass membrane protein</topology>
    </subcellularLocation>
</comment>
<dbReference type="PROSITE" id="PS50850">
    <property type="entry name" value="MFS"/>
    <property type="match status" value="1"/>
</dbReference>
<sequence>MESGLYSAEPLSPAVRRTVFAGCIGFAVDFFDIYLPTLALAPVIGYFVPPGLSAAASTTIYFFTFAATLFGRPCGAVIFGHWADKMGRRRTTMISIAGFGLFTVLIALMPGYATLGIWSLVLLILLRFIGGVFMGGEYTSNNTLALEMVPKARRGFVGGVLQGAFPIGFAMVSAVTSFLLGATTHDQYLQWGWRAAFLFGGALAFGFLLFYRSVPESDIWMEAEKSEAPLKEVFSGHHGRNLFQVFVMMLGFWFSAQVATILPGIMIQQLHVPARLTSDTFLVGSIILFFGFVGCGLLSQMFGRRLTIVLCGLSVLIGGSGLYALLVTRSLAGASPGETVVLTILFYILVLSPWGIVTTYISERFPTHIRASGYGIGYSAAVVIPAFAGVYLLGLSAIMPYVFTPLVLLAIGGLLMIGGALMGPETRDVELHAPMLPAGEPEAIVPRPATT</sequence>
<feature type="transmembrane region" description="Helical" evidence="7">
    <location>
        <begin position="398"/>
        <end position="422"/>
    </location>
</feature>
<keyword evidence="3" id="KW-1003">Cell membrane</keyword>
<feature type="transmembrane region" description="Helical" evidence="7">
    <location>
        <begin position="156"/>
        <end position="179"/>
    </location>
</feature>
<keyword evidence="6 7" id="KW-0472">Membrane</keyword>
<keyword evidence="10" id="KW-1185">Reference proteome</keyword>
<dbReference type="InterPro" id="IPR036259">
    <property type="entry name" value="MFS_trans_sf"/>
</dbReference>
<organism evidence="9 10">
    <name type="scientific">Rhodopila globiformis</name>
    <name type="common">Rhodopseudomonas globiformis</name>
    <dbReference type="NCBI Taxonomy" id="1071"/>
    <lineage>
        <taxon>Bacteria</taxon>
        <taxon>Pseudomonadati</taxon>
        <taxon>Pseudomonadota</taxon>
        <taxon>Alphaproteobacteria</taxon>
        <taxon>Acetobacterales</taxon>
        <taxon>Acetobacteraceae</taxon>
        <taxon>Rhodopila</taxon>
    </lineage>
</organism>
<keyword evidence="4 7" id="KW-0812">Transmembrane</keyword>
<evidence type="ECO:0000256" key="3">
    <source>
        <dbReference type="ARBA" id="ARBA00022475"/>
    </source>
</evidence>
<evidence type="ECO:0000256" key="2">
    <source>
        <dbReference type="ARBA" id="ARBA00022448"/>
    </source>
</evidence>
<name>A0A2S6N8A9_RHOGL</name>
<feature type="transmembrane region" description="Helical" evidence="7">
    <location>
        <begin position="191"/>
        <end position="211"/>
    </location>
</feature>
<accession>A0A2S6N8A9</accession>
<dbReference type="Gene3D" id="1.20.1250.20">
    <property type="entry name" value="MFS general substrate transporter like domains"/>
    <property type="match status" value="2"/>
</dbReference>
<keyword evidence="2" id="KW-0813">Transport</keyword>
<dbReference type="GO" id="GO:0022857">
    <property type="term" value="F:transmembrane transporter activity"/>
    <property type="evidence" value="ECO:0007669"/>
    <property type="project" value="InterPro"/>
</dbReference>
<dbReference type="Pfam" id="PF07690">
    <property type="entry name" value="MFS_1"/>
    <property type="match status" value="1"/>
</dbReference>
<feature type="transmembrane region" description="Helical" evidence="7">
    <location>
        <begin position="115"/>
        <end position="135"/>
    </location>
</feature>
<feature type="transmembrane region" description="Helical" evidence="7">
    <location>
        <begin position="60"/>
        <end position="79"/>
    </location>
</feature>
<dbReference type="PROSITE" id="PS00217">
    <property type="entry name" value="SUGAR_TRANSPORT_2"/>
    <property type="match status" value="1"/>
</dbReference>
<feature type="transmembrane region" description="Helical" evidence="7">
    <location>
        <begin position="245"/>
        <end position="268"/>
    </location>
</feature>
<feature type="transmembrane region" description="Helical" evidence="7">
    <location>
        <begin position="373"/>
        <end position="392"/>
    </location>
</feature>
<proteinExistence type="predicted"/>
<dbReference type="AlphaFoldDB" id="A0A2S6N8A9"/>
<evidence type="ECO:0000256" key="7">
    <source>
        <dbReference type="SAM" id="Phobius"/>
    </source>
</evidence>
<gene>
    <name evidence="9" type="ORF">CCS01_18465</name>
</gene>
<feature type="transmembrane region" description="Helical" evidence="7">
    <location>
        <begin position="339"/>
        <end position="361"/>
    </location>
</feature>
<dbReference type="InterPro" id="IPR011701">
    <property type="entry name" value="MFS"/>
</dbReference>
<feature type="transmembrane region" description="Helical" evidence="7">
    <location>
        <begin position="91"/>
        <end position="109"/>
    </location>
</feature>
<dbReference type="InterPro" id="IPR005829">
    <property type="entry name" value="Sugar_transporter_CS"/>
</dbReference>
<dbReference type="SUPFAM" id="SSF103473">
    <property type="entry name" value="MFS general substrate transporter"/>
    <property type="match status" value="1"/>
</dbReference>
<feature type="domain" description="Major facilitator superfamily (MFS) profile" evidence="8">
    <location>
        <begin position="18"/>
        <end position="427"/>
    </location>
</feature>
<evidence type="ECO:0000256" key="4">
    <source>
        <dbReference type="ARBA" id="ARBA00022692"/>
    </source>
</evidence>
<evidence type="ECO:0000256" key="5">
    <source>
        <dbReference type="ARBA" id="ARBA00022989"/>
    </source>
</evidence>
<dbReference type="PANTHER" id="PTHR43045:SF4">
    <property type="entry name" value="TRANSPORTER YDFJ-RELATED"/>
    <property type="match status" value="1"/>
</dbReference>
<evidence type="ECO:0000259" key="8">
    <source>
        <dbReference type="PROSITE" id="PS50850"/>
    </source>
</evidence>
<reference evidence="9 10" key="1">
    <citation type="journal article" date="2018" name="Arch. Microbiol.">
        <title>New insights into the metabolic potential of the phototrophic purple bacterium Rhodopila globiformis DSM 161(T) from its draft genome sequence and evidence for a vanadium-dependent nitrogenase.</title>
        <authorList>
            <person name="Imhoff J.F."/>
            <person name="Rahn T."/>
            <person name="Kunzel S."/>
            <person name="Neulinger S.C."/>
        </authorList>
    </citation>
    <scope>NUCLEOTIDE SEQUENCE [LARGE SCALE GENOMIC DNA]</scope>
    <source>
        <strain evidence="9 10">DSM 161</strain>
    </source>
</reference>
<evidence type="ECO:0000313" key="9">
    <source>
        <dbReference type="EMBL" id="PPQ30850.1"/>
    </source>
</evidence>
<comment type="caution">
    <text evidence="9">The sequence shown here is derived from an EMBL/GenBank/DDBJ whole genome shotgun (WGS) entry which is preliminary data.</text>
</comment>
<dbReference type="InterPro" id="IPR020846">
    <property type="entry name" value="MFS_dom"/>
</dbReference>
<evidence type="ECO:0000256" key="6">
    <source>
        <dbReference type="ARBA" id="ARBA00023136"/>
    </source>
</evidence>
<feature type="transmembrane region" description="Helical" evidence="7">
    <location>
        <begin position="306"/>
        <end position="327"/>
    </location>
</feature>
<dbReference type="EMBL" id="NHRY01000203">
    <property type="protein sequence ID" value="PPQ30850.1"/>
    <property type="molecule type" value="Genomic_DNA"/>
</dbReference>
<evidence type="ECO:0000313" key="10">
    <source>
        <dbReference type="Proteomes" id="UP000239724"/>
    </source>
</evidence>
<protein>
    <recommendedName>
        <fullName evidence="8">Major facilitator superfamily (MFS) profile domain-containing protein</fullName>
    </recommendedName>
</protein>
<dbReference type="RefSeq" id="WP_104520294.1">
    <property type="nucleotide sequence ID" value="NZ_NHRY01000203.1"/>
</dbReference>